<evidence type="ECO:0000256" key="1">
    <source>
        <dbReference type="SAM" id="Phobius"/>
    </source>
</evidence>
<keyword evidence="1" id="KW-0472">Membrane</keyword>
<dbReference type="KEGG" id="amol:AMOL_0515"/>
<keyword evidence="1" id="KW-0812">Transmembrane</keyword>
<dbReference type="EMBL" id="CP032098">
    <property type="protein sequence ID" value="AXX91531.1"/>
    <property type="molecule type" value="Genomic_DNA"/>
</dbReference>
<proteinExistence type="predicted"/>
<dbReference type="Pfam" id="PF17431">
    <property type="entry name" value="YpmT"/>
    <property type="match status" value="1"/>
</dbReference>
<gene>
    <name evidence="2" type="ORF">AMOL_0515</name>
</gene>
<protein>
    <submittedName>
        <fullName evidence="2">Membrane protein</fullName>
    </submittedName>
</protein>
<dbReference type="Proteomes" id="UP000262712">
    <property type="component" value="Chromosome"/>
</dbReference>
<sequence length="51" mass="5872">MCLVIALIFLALAYTFYTDSNMLGVYINIAIAFLFIILMIRNIIKTRAKRT</sequence>
<dbReference type="AlphaFoldDB" id="A0AB33GIZ7"/>
<evidence type="ECO:0000313" key="2">
    <source>
        <dbReference type="EMBL" id="AXX91531.1"/>
    </source>
</evidence>
<name>A0AB33GIZ7_9BACT</name>
<dbReference type="RefSeq" id="WP_407656385.1">
    <property type="nucleotide sequence ID" value="NZ_CP032098.1"/>
</dbReference>
<feature type="transmembrane region" description="Helical" evidence="1">
    <location>
        <begin position="23"/>
        <end position="44"/>
    </location>
</feature>
<dbReference type="InterPro" id="IPR035403">
    <property type="entry name" value="YmpT-like"/>
</dbReference>
<reference evidence="2 3" key="1">
    <citation type="submission" date="2018-08" db="EMBL/GenBank/DDBJ databases">
        <title>Complete genome of the Arcobacter molluscorum type strain LMG 25693.</title>
        <authorList>
            <person name="Miller W.G."/>
            <person name="Yee E."/>
            <person name="Bono J.L."/>
        </authorList>
    </citation>
    <scope>NUCLEOTIDE SEQUENCE [LARGE SCALE GENOMIC DNA]</scope>
    <source>
        <strain evidence="2 3">CECT 7696</strain>
    </source>
</reference>
<keyword evidence="1" id="KW-1133">Transmembrane helix</keyword>
<accession>A0AB33GIZ7</accession>
<evidence type="ECO:0000313" key="3">
    <source>
        <dbReference type="Proteomes" id="UP000262712"/>
    </source>
</evidence>
<organism evidence="2 3">
    <name type="scientific">Malaciobacter molluscorum LMG 25693</name>
    <dbReference type="NCBI Taxonomy" id="870501"/>
    <lineage>
        <taxon>Bacteria</taxon>
        <taxon>Pseudomonadati</taxon>
        <taxon>Campylobacterota</taxon>
        <taxon>Epsilonproteobacteria</taxon>
        <taxon>Campylobacterales</taxon>
        <taxon>Arcobacteraceae</taxon>
        <taxon>Malaciobacter</taxon>
    </lineage>
</organism>